<reference evidence="2 5" key="2">
    <citation type="submission" date="2020-12" db="EMBL/GenBank/DDBJ databases">
        <title>FDA dAtabase for Regulatory Grade micrObial Sequences (FDA-ARGOS): Supporting development and validation of Infectious Disease Dx tests.</title>
        <authorList>
            <person name="Nelson B."/>
            <person name="Plummer A."/>
            <person name="Tallon L."/>
            <person name="Sadzewicz L."/>
            <person name="Zhao X."/>
            <person name="Boylan J."/>
            <person name="Ott S."/>
            <person name="Bowen H."/>
            <person name="Vavikolanu K."/>
            <person name="Mehta A."/>
            <person name="Aluvathingal J."/>
            <person name="Nadendla S."/>
            <person name="Myers T."/>
            <person name="Yan Y."/>
            <person name="Sichtig H."/>
        </authorList>
    </citation>
    <scope>NUCLEOTIDE SEQUENCE [LARGE SCALE GENOMIC DNA]</scope>
    <source>
        <strain evidence="2 5">FDAARGOS_923</strain>
    </source>
</reference>
<proteinExistence type="predicted"/>
<dbReference type="PANTHER" id="PTHR21310">
    <property type="entry name" value="AMINOGLYCOSIDE PHOSPHOTRANSFERASE-RELATED-RELATED"/>
    <property type="match status" value="1"/>
</dbReference>
<evidence type="ECO:0000259" key="1">
    <source>
        <dbReference type="Pfam" id="PF01636"/>
    </source>
</evidence>
<dbReference type="SUPFAM" id="SSF56112">
    <property type="entry name" value="Protein kinase-like (PK-like)"/>
    <property type="match status" value="1"/>
</dbReference>
<organism evidence="3 4">
    <name type="scientific">Bacillus licheniformis</name>
    <dbReference type="NCBI Taxonomy" id="1402"/>
    <lineage>
        <taxon>Bacteria</taxon>
        <taxon>Bacillati</taxon>
        <taxon>Bacillota</taxon>
        <taxon>Bacilli</taxon>
        <taxon>Bacillales</taxon>
        <taxon>Bacillaceae</taxon>
        <taxon>Bacillus</taxon>
    </lineage>
</organism>
<sequence>MTTVNEQIEHTLKLAEKHGLRLKRKHAEINESGMDFQVVFAEDEAGKSWVLRKPRRDDVIERAVYEGKVLKLLQNRLPAAVPDWRIHTPELIAYPELPGVPAAVIDMDIKNYVWNMEHEPPAEAFTRSLAKTLALLHGIDHKDAEEAGMHVMNPDDVRQTKAEHMERIKSELGVSAELWERWQKWLSDDSYWPEHTVFIHGDLHPPHILIDQHQSITGLLDWTEAKIADPAKDFLLYQTILGEAETARLISYYEEEGGRVWPRMKEHIKEMQAAYGIEIGMFALQTKQEEHLKMALDALGVTQ</sequence>
<dbReference type="AlphaFoldDB" id="A0A1Y0YAJ5"/>
<dbReference type="InterPro" id="IPR011009">
    <property type="entry name" value="Kinase-like_dom_sf"/>
</dbReference>
<feature type="domain" description="Aminoglycoside phosphotransferase" evidence="1">
    <location>
        <begin position="28"/>
        <end position="267"/>
    </location>
</feature>
<dbReference type="OMA" id="GDLHPPH"/>
<dbReference type="Gene3D" id="3.90.1200.10">
    <property type="match status" value="1"/>
</dbReference>
<dbReference type="InterPro" id="IPR051678">
    <property type="entry name" value="AGP_Transferase"/>
</dbReference>
<evidence type="ECO:0000313" key="3">
    <source>
        <dbReference type="EMBL" id="TWL30696.1"/>
    </source>
</evidence>
<dbReference type="GeneID" id="92858740"/>
<dbReference type="EMBL" id="CP065647">
    <property type="protein sequence ID" value="QPR73071.1"/>
    <property type="molecule type" value="Genomic_DNA"/>
</dbReference>
<dbReference type="RefSeq" id="WP_009330279.1">
    <property type="nucleotide sequence ID" value="NZ_BEXU01000034.1"/>
</dbReference>
<dbReference type="Proteomes" id="UP000435910">
    <property type="component" value="Unassembled WGS sequence"/>
</dbReference>
<name>A0A1Y0YAJ5_BACLI</name>
<accession>A0A1Y0YAJ5</accession>
<dbReference type="EMBL" id="NILC01000014">
    <property type="protein sequence ID" value="TWL30696.1"/>
    <property type="molecule type" value="Genomic_DNA"/>
</dbReference>
<dbReference type="InterPro" id="IPR002575">
    <property type="entry name" value="Aminoglycoside_PTrfase"/>
</dbReference>
<evidence type="ECO:0000313" key="4">
    <source>
        <dbReference type="Proteomes" id="UP000435910"/>
    </source>
</evidence>
<dbReference type="Pfam" id="PF01636">
    <property type="entry name" value="APH"/>
    <property type="match status" value="1"/>
</dbReference>
<dbReference type="CDD" id="cd05152">
    <property type="entry name" value="MPH2"/>
    <property type="match status" value="1"/>
</dbReference>
<dbReference type="PANTHER" id="PTHR21310:SF15">
    <property type="entry name" value="AMINOGLYCOSIDE PHOSPHOTRANSFERASE DOMAIN-CONTAINING PROTEIN"/>
    <property type="match status" value="1"/>
</dbReference>
<evidence type="ECO:0000313" key="5">
    <source>
        <dbReference type="Proteomes" id="UP000595038"/>
    </source>
</evidence>
<dbReference type="Gene3D" id="3.30.200.20">
    <property type="entry name" value="Phosphorylase Kinase, domain 1"/>
    <property type="match status" value="1"/>
</dbReference>
<protein>
    <submittedName>
        <fullName evidence="2">Macrolide 2'-phosphotransferase</fullName>
    </submittedName>
</protein>
<dbReference type="Proteomes" id="UP000595038">
    <property type="component" value="Chromosome"/>
</dbReference>
<reference evidence="3 4" key="1">
    <citation type="submission" date="2019-06" db="EMBL/GenBank/DDBJ databases">
        <title>Genome sequence analysis of &gt;100 Bacillus licheniformis strains suggests intrinsic resistance to this species.</title>
        <authorList>
            <person name="Wels M."/>
            <person name="Siezen R.J."/>
            <person name="Johansen E."/>
            <person name="Stuer-Lauridsen B."/>
            <person name="Bjerre K."/>
            <person name="Nielsen B.K.K."/>
        </authorList>
    </citation>
    <scope>NUCLEOTIDE SEQUENCE [LARGE SCALE GENOMIC DNA]</scope>
    <source>
        <strain evidence="3 4">BAC-16736</strain>
    </source>
</reference>
<gene>
    <name evidence="3" type="ORF">CHCC16736_1730</name>
    <name evidence="2" type="ORF">I6G80_01730</name>
</gene>
<evidence type="ECO:0000313" key="2">
    <source>
        <dbReference type="EMBL" id="QPR73071.1"/>
    </source>
</evidence>